<name>A0A343JBB3_9CLOT</name>
<organism evidence="2 3">
    <name type="scientific">Clostridium isatidis</name>
    <dbReference type="NCBI Taxonomy" id="182773"/>
    <lineage>
        <taxon>Bacteria</taxon>
        <taxon>Bacillati</taxon>
        <taxon>Bacillota</taxon>
        <taxon>Clostridia</taxon>
        <taxon>Eubacteriales</taxon>
        <taxon>Clostridiaceae</taxon>
        <taxon>Clostridium</taxon>
    </lineage>
</organism>
<proteinExistence type="predicted"/>
<dbReference type="AlphaFoldDB" id="A0A343JBB3"/>
<evidence type="ECO:0000313" key="2">
    <source>
        <dbReference type="EMBL" id="ASW42821.1"/>
    </source>
</evidence>
<evidence type="ECO:0000313" key="3">
    <source>
        <dbReference type="Proteomes" id="UP000264883"/>
    </source>
</evidence>
<reference evidence="2 3" key="1">
    <citation type="submission" date="2016-08" db="EMBL/GenBank/DDBJ databases">
        <title>Complete Genome Sequence Of The Indigo Reducing Clostridium isatidis DSM15098.</title>
        <authorList>
            <person name="Little G.T."/>
            <person name="Minton N.P."/>
        </authorList>
    </citation>
    <scope>NUCLEOTIDE SEQUENCE [LARGE SCALE GENOMIC DNA]</scope>
    <source>
        <strain evidence="2 3">DSM 15098</strain>
    </source>
</reference>
<dbReference type="OrthoDB" id="1938377at2"/>
<dbReference type="Proteomes" id="UP000264883">
    <property type="component" value="Chromosome"/>
</dbReference>
<evidence type="ECO:0000256" key="1">
    <source>
        <dbReference type="SAM" id="Coils"/>
    </source>
</evidence>
<gene>
    <name evidence="2" type="ORF">BEN51_04845</name>
</gene>
<sequence>MNFNKYTEDDYCDIYSNRICDNCGDCLKEYGIDLRAIKIEDIAKTVEENEFLENEYKKALEASEEEIENLEDNTEAFIDDSYTFIEEGYNDEYNDEYIDAFENVEYIDDLNIFTEGDFEELTEEIYPGFRKYKG</sequence>
<protein>
    <submittedName>
        <fullName evidence="2">Uncharacterized protein</fullName>
    </submittedName>
</protein>
<dbReference type="KEGG" id="cia:BEN51_04845"/>
<dbReference type="EMBL" id="CP016786">
    <property type="protein sequence ID" value="ASW42821.1"/>
    <property type="molecule type" value="Genomic_DNA"/>
</dbReference>
<accession>A0A343JBB3</accession>
<keyword evidence="1" id="KW-0175">Coiled coil</keyword>
<keyword evidence="3" id="KW-1185">Reference proteome</keyword>
<dbReference type="RefSeq" id="WP_119864954.1">
    <property type="nucleotide sequence ID" value="NZ_CP016786.1"/>
</dbReference>
<feature type="coiled-coil region" evidence="1">
    <location>
        <begin position="42"/>
        <end position="80"/>
    </location>
</feature>